<dbReference type="AlphaFoldDB" id="A0AAW9DKU5"/>
<dbReference type="CDD" id="cd01949">
    <property type="entry name" value="GGDEF"/>
    <property type="match status" value="1"/>
</dbReference>
<dbReference type="PANTHER" id="PTHR44757">
    <property type="entry name" value="DIGUANYLATE CYCLASE DGCP"/>
    <property type="match status" value="1"/>
</dbReference>
<evidence type="ECO:0000313" key="5">
    <source>
        <dbReference type="Proteomes" id="UP001279553"/>
    </source>
</evidence>
<comment type="caution">
    <text evidence="4">The sequence shown here is derived from an EMBL/GenBank/DDBJ whole genome shotgun (WGS) entry which is preliminary data.</text>
</comment>
<reference evidence="4 5" key="1">
    <citation type="submission" date="2023-11" db="EMBL/GenBank/DDBJ databases">
        <title>MicrobeMod: A computational toolkit for identifying prokaryotic methylation and restriction-modification with nanopore sequencing.</title>
        <authorList>
            <person name="Crits-Christoph A."/>
            <person name="Kang S.C."/>
            <person name="Lee H."/>
            <person name="Ostrov N."/>
        </authorList>
    </citation>
    <scope>NUCLEOTIDE SEQUENCE [LARGE SCALE GENOMIC DNA]</scope>
    <source>
        <strain evidence="4 5">DSMZ 700</strain>
    </source>
</reference>
<dbReference type="NCBIfam" id="TIGR00254">
    <property type="entry name" value="GGDEF"/>
    <property type="match status" value="1"/>
</dbReference>
<name>A0AAW9DKU5_ACIAO</name>
<dbReference type="InterPro" id="IPR001633">
    <property type="entry name" value="EAL_dom"/>
</dbReference>
<feature type="domain" description="EAL" evidence="2">
    <location>
        <begin position="193"/>
        <end position="443"/>
    </location>
</feature>
<dbReference type="EMBL" id="JAWXYB010000018">
    <property type="protein sequence ID" value="MDX5929744.1"/>
    <property type="molecule type" value="Genomic_DNA"/>
</dbReference>
<proteinExistence type="predicted"/>
<evidence type="ECO:0000259" key="3">
    <source>
        <dbReference type="PROSITE" id="PS50887"/>
    </source>
</evidence>
<sequence>MPDPRSPYFPDIRLLNLAATEIARLAHFDTLTGLPNRASFHELLGRACQQERQIALLVLDLDGFKIVNDSMGHGSGDGLLIATARRLRSCLANGDMIARLGGDEFAILHVNANRATAGSLAERIVASLEEPFQISGAMITISTSIGIAMGGPLRTDPGDLLKHADLALYHSKAMGRRQAHFFDEEMAARAVARNAMQADLRVALEQDGLSIQFQPIIDLNSGEIIAAEALARWTHPVHGPIPPSDFIPVAENFGLINALGAWVLKNACHEAARWPTKTRVAVNLSPVQFRATNLLGEIDLILAESGLAPSRLELEITESVFLEAADATLACLFQLKERGIHIALDDFGTGYSSLSYLRSFPFDRVKIDRSFINDLNASSEAFAIVRSIVDMARTLGMNTTAEGVETAQQAEILRTTGCTEVQGYWYGRPCSPQTLGTLLSHSERSSPPKPALVNEDIYNGH</sequence>
<feature type="region of interest" description="Disordered" evidence="1">
    <location>
        <begin position="437"/>
        <end position="461"/>
    </location>
</feature>
<accession>A0AAW9DKU5</accession>
<organism evidence="4 5">
    <name type="scientific">Acidiphilium acidophilum</name>
    <name type="common">Thiobacillus acidophilus</name>
    <dbReference type="NCBI Taxonomy" id="76588"/>
    <lineage>
        <taxon>Bacteria</taxon>
        <taxon>Pseudomonadati</taxon>
        <taxon>Pseudomonadota</taxon>
        <taxon>Alphaproteobacteria</taxon>
        <taxon>Acetobacterales</taxon>
        <taxon>Acidocellaceae</taxon>
        <taxon>Acidiphilium</taxon>
    </lineage>
</organism>
<dbReference type="SMART" id="SM00267">
    <property type="entry name" value="GGDEF"/>
    <property type="match status" value="1"/>
</dbReference>
<protein>
    <submittedName>
        <fullName evidence="4">EAL domain-containing protein</fullName>
    </submittedName>
</protein>
<keyword evidence="5" id="KW-1185">Reference proteome</keyword>
<dbReference type="PROSITE" id="PS50887">
    <property type="entry name" value="GGDEF"/>
    <property type="match status" value="1"/>
</dbReference>
<dbReference type="Pfam" id="PF00563">
    <property type="entry name" value="EAL"/>
    <property type="match status" value="1"/>
</dbReference>
<dbReference type="Gene3D" id="3.30.70.270">
    <property type="match status" value="1"/>
</dbReference>
<dbReference type="InterPro" id="IPR000160">
    <property type="entry name" value="GGDEF_dom"/>
</dbReference>
<dbReference type="SUPFAM" id="SSF55073">
    <property type="entry name" value="Nucleotide cyclase"/>
    <property type="match status" value="1"/>
</dbReference>
<dbReference type="SUPFAM" id="SSF141868">
    <property type="entry name" value="EAL domain-like"/>
    <property type="match status" value="1"/>
</dbReference>
<dbReference type="PANTHER" id="PTHR44757:SF2">
    <property type="entry name" value="BIOFILM ARCHITECTURE MAINTENANCE PROTEIN MBAA"/>
    <property type="match status" value="1"/>
</dbReference>
<dbReference type="InterPro" id="IPR052155">
    <property type="entry name" value="Biofilm_reg_signaling"/>
</dbReference>
<dbReference type="PROSITE" id="PS50883">
    <property type="entry name" value="EAL"/>
    <property type="match status" value="1"/>
</dbReference>
<dbReference type="InterPro" id="IPR035919">
    <property type="entry name" value="EAL_sf"/>
</dbReference>
<dbReference type="InterPro" id="IPR043128">
    <property type="entry name" value="Rev_trsase/Diguanyl_cyclase"/>
</dbReference>
<dbReference type="CDD" id="cd01948">
    <property type="entry name" value="EAL"/>
    <property type="match status" value="1"/>
</dbReference>
<dbReference type="InterPro" id="IPR029787">
    <property type="entry name" value="Nucleotide_cyclase"/>
</dbReference>
<dbReference type="Proteomes" id="UP001279553">
    <property type="component" value="Unassembled WGS sequence"/>
</dbReference>
<feature type="domain" description="GGDEF" evidence="3">
    <location>
        <begin position="52"/>
        <end position="184"/>
    </location>
</feature>
<dbReference type="Gene3D" id="3.20.20.450">
    <property type="entry name" value="EAL domain"/>
    <property type="match status" value="1"/>
</dbReference>
<dbReference type="RefSeq" id="WP_319612754.1">
    <property type="nucleotide sequence ID" value="NZ_JAWXYB010000018.1"/>
</dbReference>
<dbReference type="SMART" id="SM00052">
    <property type="entry name" value="EAL"/>
    <property type="match status" value="1"/>
</dbReference>
<gene>
    <name evidence="4" type="ORF">SIL87_03050</name>
</gene>
<dbReference type="Pfam" id="PF00990">
    <property type="entry name" value="GGDEF"/>
    <property type="match status" value="1"/>
</dbReference>
<evidence type="ECO:0000313" key="4">
    <source>
        <dbReference type="EMBL" id="MDX5929744.1"/>
    </source>
</evidence>
<evidence type="ECO:0000256" key="1">
    <source>
        <dbReference type="SAM" id="MobiDB-lite"/>
    </source>
</evidence>
<evidence type="ECO:0000259" key="2">
    <source>
        <dbReference type="PROSITE" id="PS50883"/>
    </source>
</evidence>